<dbReference type="RefSeq" id="WP_301134426.1">
    <property type="nucleotide sequence ID" value="NZ_JAUHPW010000008.1"/>
</dbReference>
<dbReference type="SUPFAM" id="SSF103025">
    <property type="entry name" value="Folate-binding domain"/>
    <property type="match status" value="1"/>
</dbReference>
<dbReference type="Proteomes" id="UP001172728">
    <property type="component" value="Unassembled WGS sequence"/>
</dbReference>
<dbReference type="PANTHER" id="PTHR43757">
    <property type="entry name" value="AMINOMETHYLTRANSFERASE"/>
    <property type="match status" value="1"/>
</dbReference>
<dbReference type="GO" id="GO:0016740">
    <property type="term" value="F:transferase activity"/>
    <property type="evidence" value="ECO:0007669"/>
    <property type="project" value="UniProtKB-KW"/>
</dbReference>
<dbReference type="PANTHER" id="PTHR43757:SF2">
    <property type="entry name" value="AMINOMETHYLTRANSFERASE, MITOCHONDRIAL"/>
    <property type="match status" value="1"/>
</dbReference>
<gene>
    <name evidence="2" type="ORF">QQX09_10605</name>
</gene>
<name>A0ABT8GAY5_9MICO</name>
<evidence type="ECO:0000313" key="3">
    <source>
        <dbReference type="Proteomes" id="UP001172728"/>
    </source>
</evidence>
<dbReference type="PIRSF" id="PIRSF006487">
    <property type="entry name" value="GcvT"/>
    <property type="match status" value="1"/>
</dbReference>
<evidence type="ECO:0000259" key="1">
    <source>
        <dbReference type="Pfam" id="PF01571"/>
    </source>
</evidence>
<sequence length="445" mass="48790">MYGQSLQEAIDQAGSPVRLLWKAGAEAWVPPVVEPEYAGWAAEQRAWRDGVSIADLSFHMYNTALKGPDAMRLLSDVSANNYERFAIGQAKQFVPVAADGNIISDGILLREGEESFILSGVPCAQNWVAYHAKNGGYDVELSTDPDRSFVKEDPERFRLQVQGPHALELVHRAFGGPLPEVKFFHSTVVELDGMPIRALRHGMAGQPGYEFIGDYRDHDRFLAALMKAGEVLDVVRIGAKSYSTNGVESGWIAAPTAAIYLDPSLAEYRQQLSVFSYEGMNPLHGSLYSEDITDYYTSPWELGYGRSIHLGHDFIGRDALIAAKEGPLRRKVTLECDPAEVRAAFGDEGEYLMSHARHRIETPAGDLVGSTFYSALIEPVGTLLALSLVDESVAAPGSTVDLVWGEHPGADAAPGATDGFVRLRATVRPAPYDEFARTEYRRNLV</sequence>
<evidence type="ECO:0000313" key="2">
    <source>
        <dbReference type="EMBL" id="MDN4476305.1"/>
    </source>
</evidence>
<proteinExistence type="predicted"/>
<comment type="caution">
    <text evidence="2">The sequence shown here is derived from an EMBL/GenBank/DDBJ whole genome shotgun (WGS) entry which is preliminary data.</text>
</comment>
<dbReference type="InterPro" id="IPR027266">
    <property type="entry name" value="TrmE/GcvT-like"/>
</dbReference>
<feature type="domain" description="GCVT N-terminal" evidence="1">
    <location>
        <begin position="38"/>
        <end position="253"/>
    </location>
</feature>
<dbReference type="Gene3D" id="3.30.1360.120">
    <property type="entry name" value="Probable tRNA modification gtpase trme, domain 1"/>
    <property type="match status" value="1"/>
</dbReference>
<keyword evidence="2" id="KW-0808">Transferase</keyword>
<accession>A0ABT8GAY5</accession>
<dbReference type="EMBL" id="JAUHPW010000008">
    <property type="protein sequence ID" value="MDN4476305.1"/>
    <property type="molecule type" value="Genomic_DNA"/>
</dbReference>
<dbReference type="InterPro" id="IPR028896">
    <property type="entry name" value="GcvT/YgfZ/DmdA"/>
</dbReference>
<dbReference type="InterPro" id="IPR006222">
    <property type="entry name" value="GCVT_N"/>
</dbReference>
<dbReference type="Pfam" id="PF01571">
    <property type="entry name" value="GCV_T"/>
    <property type="match status" value="1"/>
</dbReference>
<protein>
    <submittedName>
        <fullName evidence="2">Aminomethyl transferase family protein</fullName>
    </submittedName>
</protein>
<organism evidence="2 3">
    <name type="scientific">Demequina litoralis</name>
    <dbReference type="NCBI Taxonomy" id="3051660"/>
    <lineage>
        <taxon>Bacteria</taxon>
        <taxon>Bacillati</taxon>
        <taxon>Actinomycetota</taxon>
        <taxon>Actinomycetes</taxon>
        <taxon>Micrococcales</taxon>
        <taxon>Demequinaceae</taxon>
        <taxon>Demequina</taxon>
    </lineage>
</organism>
<keyword evidence="3" id="KW-1185">Reference proteome</keyword>
<reference evidence="2" key="1">
    <citation type="submission" date="2023-06" db="EMBL/GenBank/DDBJ databases">
        <title>Sysu t00192.</title>
        <authorList>
            <person name="Gao L."/>
            <person name="Fang B.-Z."/>
            <person name="Li W.-J."/>
        </authorList>
    </citation>
    <scope>NUCLEOTIDE SEQUENCE</scope>
    <source>
        <strain evidence="2">SYSU T00192</strain>
    </source>
</reference>